<dbReference type="InterPro" id="IPR058752">
    <property type="entry name" value="RDRP_C_head"/>
</dbReference>
<dbReference type="EMBL" id="CAJGYO010000012">
    <property type="protein sequence ID" value="CAD6263433.1"/>
    <property type="molecule type" value="Genomic_DNA"/>
</dbReference>
<comment type="caution">
    <text evidence="2">The sequence shown here is derived from an EMBL/GenBank/DDBJ whole genome shotgun (WGS) entry which is preliminary data.</text>
</comment>
<accession>A0A811QQP6</accession>
<evidence type="ECO:0000313" key="2">
    <source>
        <dbReference type="EMBL" id="CAD6263433.1"/>
    </source>
</evidence>
<protein>
    <recommendedName>
        <fullName evidence="1">RDRP C-terminal head domain-containing protein</fullName>
    </recommendedName>
</protein>
<dbReference type="Proteomes" id="UP000604825">
    <property type="component" value="Unassembled WGS sequence"/>
</dbReference>
<organism evidence="2 3">
    <name type="scientific">Miscanthus lutarioriparius</name>
    <dbReference type="NCBI Taxonomy" id="422564"/>
    <lineage>
        <taxon>Eukaryota</taxon>
        <taxon>Viridiplantae</taxon>
        <taxon>Streptophyta</taxon>
        <taxon>Embryophyta</taxon>
        <taxon>Tracheophyta</taxon>
        <taxon>Spermatophyta</taxon>
        <taxon>Magnoliopsida</taxon>
        <taxon>Liliopsida</taxon>
        <taxon>Poales</taxon>
        <taxon>Poaceae</taxon>
        <taxon>PACMAD clade</taxon>
        <taxon>Panicoideae</taxon>
        <taxon>Andropogonodae</taxon>
        <taxon>Andropogoneae</taxon>
        <taxon>Saccharinae</taxon>
        <taxon>Miscanthus</taxon>
    </lineage>
</organism>
<evidence type="ECO:0000259" key="1">
    <source>
        <dbReference type="Pfam" id="PF26253"/>
    </source>
</evidence>
<dbReference type="AlphaFoldDB" id="A0A811QQP6"/>
<name>A0A811QQP6_9POAL</name>
<sequence>MKDRIIAAVDALHAEVRGWLRACRPDDTSKVASAWYHVTYHPDRRGEKRFWSFSWIVCDTLLAIKAARRCRKRVEDAAVPMDCNASATPMDCNASATPMDCNASATPMDCNAS</sequence>
<dbReference type="Pfam" id="PF26253">
    <property type="entry name" value="RdRP_head"/>
    <property type="match status" value="1"/>
</dbReference>
<feature type="domain" description="RDRP C-terminal head" evidence="1">
    <location>
        <begin position="2"/>
        <end position="75"/>
    </location>
</feature>
<reference evidence="2" key="1">
    <citation type="submission" date="2020-10" db="EMBL/GenBank/DDBJ databases">
        <authorList>
            <person name="Han B."/>
            <person name="Lu T."/>
            <person name="Zhao Q."/>
            <person name="Huang X."/>
            <person name="Zhao Y."/>
        </authorList>
    </citation>
    <scope>NUCLEOTIDE SEQUENCE</scope>
</reference>
<evidence type="ECO:0000313" key="3">
    <source>
        <dbReference type="Proteomes" id="UP000604825"/>
    </source>
</evidence>
<proteinExistence type="predicted"/>
<dbReference type="OrthoDB" id="6513042at2759"/>
<keyword evidence="3" id="KW-1185">Reference proteome</keyword>
<gene>
    <name evidence="2" type="ORF">NCGR_LOCUS46738</name>
</gene>